<evidence type="ECO:0000259" key="4">
    <source>
        <dbReference type="PROSITE" id="PS50222"/>
    </source>
</evidence>
<dbReference type="EMBL" id="FJ055323">
    <property type="protein sequence ID" value="AFG60993.1"/>
    <property type="molecule type" value="Genomic_DNA"/>
</dbReference>
<name>H9WG51_PINTA</name>
<evidence type="ECO:0000313" key="7">
    <source>
        <dbReference type="EMBL" id="AFG60993.1"/>
    </source>
</evidence>
<evidence type="ECO:0000256" key="2">
    <source>
        <dbReference type="ARBA" id="ARBA00022737"/>
    </source>
</evidence>
<dbReference type="InterPro" id="IPR002048">
    <property type="entry name" value="EF_hand_dom"/>
</dbReference>
<feature type="non-terminal residue" evidence="8">
    <location>
        <position position="1"/>
    </location>
</feature>
<evidence type="ECO:0000313" key="5">
    <source>
        <dbReference type="EMBL" id="AFG60985.1"/>
    </source>
</evidence>
<dbReference type="FunFam" id="1.10.238.10:FF:000003">
    <property type="entry name" value="Calmodulin A"/>
    <property type="match status" value="1"/>
</dbReference>
<dbReference type="EMBL" id="FJ055312">
    <property type="protein sequence ID" value="AFG60997.1"/>
    <property type="molecule type" value="Genomic_DNA"/>
</dbReference>
<dbReference type="PROSITE" id="PS50222">
    <property type="entry name" value="EF_HAND_2"/>
    <property type="match status" value="2"/>
</dbReference>
<proteinExistence type="predicted"/>
<dbReference type="EMBL" id="FJ055316">
    <property type="protein sequence ID" value="AFG60994.1"/>
    <property type="molecule type" value="Genomic_DNA"/>
</dbReference>
<evidence type="ECO:0000256" key="3">
    <source>
        <dbReference type="ARBA" id="ARBA00022837"/>
    </source>
</evidence>
<dbReference type="AlphaFoldDB" id="H9WG51"/>
<evidence type="ECO:0000313" key="9">
    <source>
        <dbReference type="EMBL" id="AFG60997.1"/>
    </source>
</evidence>
<evidence type="ECO:0000313" key="8">
    <source>
        <dbReference type="EMBL" id="AFG60994.1"/>
    </source>
</evidence>
<sequence>EFIVRPLSSSEDGSLEFEQFVSLYESLCHDNGLTGTDHEDGAESPDDLMEAFRVFDKNRDGYISSEELQQILHSLGWGEGRDLGNCEKMICKFDLDSNGLLDFYEFKNMMMYKD</sequence>
<dbReference type="EMBL" id="FJ055325">
    <property type="protein sequence ID" value="AFG60985.1"/>
    <property type="molecule type" value="Genomic_DNA"/>
</dbReference>
<evidence type="ECO:0000313" key="6">
    <source>
        <dbReference type="EMBL" id="AFG60990.1"/>
    </source>
</evidence>
<protein>
    <recommendedName>
        <fullName evidence="4">EF-hand domain-containing protein</fullName>
    </recommendedName>
</protein>
<gene>
    <name evidence="8" type="ORF">0_14601_01</name>
</gene>
<dbReference type="Gene3D" id="1.10.238.10">
    <property type="entry name" value="EF-hand"/>
    <property type="match status" value="1"/>
</dbReference>
<dbReference type="EMBL" id="FJ055321">
    <property type="protein sequence ID" value="AFG60990.1"/>
    <property type="molecule type" value="Genomic_DNA"/>
</dbReference>
<feature type="domain" description="EF-hand" evidence="4">
    <location>
        <begin position="81"/>
        <end position="114"/>
    </location>
</feature>
<dbReference type="InterPro" id="IPR011992">
    <property type="entry name" value="EF-hand-dom_pair"/>
</dbReference>
<dbReference type="InterPro" id="IPR018247">
    <property type="entry name" value="EF_Hand_1_Ca_BS"/>
</dbReference>
<evidence type="ECO:0000256" key="1">
    <source>
        <dbReference type="ARBA" id="ARBA00022723"/>
    </source>
</evidence>
<dbReference type="GO" id="GO:0005509">
    <property type="term" value="F:calcium ion binding"/>
    <property type="evidence" value="ECO:0007669"/>
    <property type="project" value="InterPro"/>
</dbReference>
<reference evidence="8" key="1">
    <citation type="submission" date="2008-08" db="EMBL/GenBank/DDBJ databases">
        <title>Nucleotide Diversity and Divergence in the Loblolly Pine Gene Space.</title>
        <authorList>
            <person name="Neale D.B."/>
            <person name="Wegrzyn J.L."/>
            <person name="Lee J.M."/>
            <person name="Eckert A.J."/>
            <person name="Liechty J.D."/>
            <person name="Stevens K.A."/>
            <person name="Langley C.H."/>
        </authorList>
    </citation>
    <scope>NUCLEOTIDE SEQUENCE</scope>
    <source>
        <strain evidence="9">4965</strain>
        <strain evidence="6">4969</strain>
        <strain evidence="8">4971</strain>
        <strain evidence="5">4975</strain>
        <strain evidence="7">4976</strain>
        <tissue evidence="8">Megagametophyte</tissue>
    </source>
</reference>
<dbReference type="SMART" id="SM00054">
    <property type="entry name" value="EFh"/>
    <property type="match status" value="2"/>
</dbReference>
<dbReference type="Pfam" id="PF13499">
    <property type="entry name" value="EF-hand_7"/>
    <property type="match status" value="1"/>
</dbReference>
<keyword evidence="1" id="KW-0479">Metal-binding</keyword>
<dbReference type="InterPro" id="IPR039647">
    <property type="entry name" value="EF_hand_pair_protein_CML-like"/>
</dbReference>
<feature type="domain" description="EF-hand" evidence="4">
    <location>
        <begin position="43"/>
        <end position="78"/>
    </location>
</feature>
<organism evidence="8">
    <name type="scientific">Pinus taeda</name>
    <name type="common">Loblolly pine</name>
    <dbReference type="NCBI Taxonomy" id="3352"/>
    <lineage>
        <taxon>Eukaryota</taxon>
        <taxon>Viridiplantae</taxon>
        <taxon>Streptophyta</taxon>
        <taxon>Embryophyta</taxon>
        <taxon>Tracheophyta</taxon>
        <taxon>Spermatophyta</taxon>
        <taxon>Pinopsida</taxon>
        <taxon>Pinidae</taxon>
        <taxon>Conifers I</taxon>
        <taxon>Pinales</taxon>
        <taxon>Pinaceae</taxon>
        <taxon>Pinus</taxon>
        <taxon>Pinus subgen. Pinus</taxon>
    </lineage>
</organism>
<dbReference type="PROSITE" id="PS00018">
    <property type="entry name" value="EF_HAND_1"/>
    <property type="match status" value="2"/>
</dbReference>
<keyword evidence="2" id="KW-0677">Repeat</keyword>
<accession>H9WG51</accession>
<dbReference type="PANTHER" id="PTHR10891">
    <property type="entry name" value="EF-HAND CALCIUM-BINDING DOMAIN CONTAINING PROTEIN"/>
    <property type="match status" value="1"/>
</dbReference>
<dbReference type="CDD" id="cd00051">
    <property type="entry name" value="EFh"/>
    <property type="match status" value="1"/>
</dbReference>
<dbReference type="SUPFAM" id="SSF47473">
    <property type="entry name" value="EF-hand"/>
    <property type="match status" value="1"/>
</dbReference>
<keyword evidence="3" id="KW-0106">Calcium</keyword>